<dbReference type="OrthoDB" id="9793549at2"/>
<evidence type="ECO:0000259" key="2">
    <source>
        <dbReference type="PROSITE" id="PS50110"/>
    </source>
</evidence>
<dbReference type="InterPro" id="IPR052893">
    <property type="entry name" value="TCS_response_regulator"/>
</dbReference>
<dbReference type="GO" id="GO:0000160">
    <property type="term" value="P:phosphorelay signal transduction system"/>
    <property type="evidence" value="ECO:0007669"/>
    <property type="project" value="InterPro"/>
</dbReference>
<reference evidence="4" key="1">
    <citation type="submission" date="2016-10" db="EMBL/GenBank/DDBJ databases">
        <authorList>
            <person name="Varghese N."/>
            <person name="Submissions S."/>
        </authorList>
    </citation>
    <scope>NUCLEOTIDE SEQUENCE [LARGE SCALE GENOMIC DNA]</scope>
    <source>
        <strain evidence="4">CGMCC 1.9167</strain>
    </source>
</reference>
<dbReference type="InterPro" id="IPR001789">
    <property type="entry name" value="Sig_transdc_resp-reg_receiver"/>
</dbReference>
<keyword evidence="4" id="KW-1185">Reference proteome</keyword>
<dbReference type="CDD" id="cd17557">
    <property type="entry name" value="REC_Rcp-like"/>
    <property type="match status" value="1"/>
</dbReference>
<accession>A0A1I6IKP6</accession>
<proteinExistence type="predicted"/>
<dbReference type="RefSeq" id="WP_092012699.1">
    <property type="nucleotide sequence ID" value="NZ_FOYW01000001.1"/>
</dbReference>
<evidence type="ECO:0000313" key="4">
    <source>
        <dbReference type="Proteomes" id="UP000198644"/>
    </source>
</evidence>
<dbReference type="Gene3D" id="3.40.50.2300">
    <property type="match status" value="1"/>
</dbReference>
<organism evidence="3 4">
    <name type="scientific">Marinobacter daqiaonensis</name>
    <dbReference type="NCBI Taxonomy" id="650891"/>
    <lineage>
        <taxon>Bacteria</taxon>
        <taxon>Pseudomonadati</taxon>
        <taxon>Pseudomonadota</taxon>
        <taxon>Gammaproteobacteria</taxon>
        <taxon>Pseudomonadales</taxon>
        <taxon>Marinobacteraceae</taxon>
        <taxon>Marinobacter</taxon>
    </lineage>
</organism>
<feature type="domain" description="Response regulatory" evidence="2">
    <location>
        <begin position="8"/>
        <end position="131"/>
    </location>
</feature>
<dbReference type="Proteomes" id="UP000198644">
    <property type="component" value="Unassembled WGS sequence"/>
</dbReference>
<protein>
    <submittedName>
        <fullName evidence="3">Two-component system, unclassified family, response regulator</fullName>
    </submittedName>
</protein>
<dbReference type="SMART" id="SM00448">
    <property type="entry name" value="REC"/>
    <property type="match status" value="1"/>
</dbReference>
<evidence type="ECO:0000256" key="1">
    <source>
        <dbReference type="PROSITE-ProRule" id="PRU00169"/>
    </source>
</evidence>
<dbReference type="InterPro" id="IPR011006">
    <property type="entry name" value="CheY-like_superfamily"/>
</dbReference>
<sequence length="149" mass="16659">MFHKLSLRIFIADDDADDRLLIRDAFLEHGKSLELSFFATGDELLHGLQSARTRRALPDMILLDLNMPGKNGREVLSELKGAGGYRRVPVIMLTTSRNEEDIGACYDLGACSYIVKPGSYEALLEVTRSLINYWTQTSVLPGQMTSHAR</sequence>
<dbReference type="PROSITE" id="PS50110">
    <property type="entry name" value="RESPONSE_REGULATORY"/>
    <property type="match status" value="1"/>
</dbReference>
<dbReference type="SUPFAM" id="SSF52172">
    <property type="entry name" value="CheY-like"/>
    <property type="match status" value="1"/>
</dbReference>
<dbReference type="Pfam" id="PF00072">
    <property type="entry name" value="Response_reg"/>
    <property type="match status" value="1"/>
</dbReference>
<dbReference type="AlphaFoldDB" id="A0A1I6IKP6"/>
<keyword evidence="1" id="KW-0597">Phosphoprotein</keyword>
<dbReference type="PANTHER" id="PTHR44520">
    <property type="entry name" value="RESPONSE REGULATOR RCP1-RELATED"/>
    <property type="match status" value="1"/>
</dbReference>
<evidence type="ECO:0000313" key="3">
    <source>
        <dbReference type="EMBL" id="SFR67219.1"/>
    </source>
</evidence>
<dbReference type="STRING" id="650891.SAMN05216203_2418"/>
<gene>
    <name evidence="3" type="ORF">SAMN05216203_2418</name>
</gene>
<feature type="modified residue" description="4-aspartylphosphate" evidence="1">
    <location>
        <position position="64"/>
    </location>
</feature>
<dbReference type="PANTHER" id="PTHR44520:SF2">
    <property type="entry name" value="RESPONSE REGULATOR RCP1"/>
    <property type="match status" value="1"/>
</dbReference>
<dbReference type="EMBL" id="FOYW01000001">
    <property type="protein sequence ID" value="SFR67219.1"/>
    <property type="molecule type" value="Genomic_DNA"/>
</dbReference>
<name>A0A1I6IKP6_9GAMM</name>